<dbReference type="OrthoDB" id="117296at2759"/>
<dbReference type="InterPro" id="IPR036397">
    <property type="entry name" value="RNaseH_sf"/>
</dbReference>
<protein>
    <submittedName>
        <fullName evidence="2">Retrovirus-related Pol poly from transposon</fullName>
    </submittedName>
</protein>
<evidence type="ECO:0000313" key="3">
    <source>
        <dbReference type="Proteomes" id="UP001152795"/>
    </source>
</evidence>
<name>A0A6S7G9L6_PARCT</name>
<proteinExistence type="predicted"/>
<evidence type="ECO:0000313" key="2">
    <source>
        <dbReference type="EMBL" id="CAB3982151.1"/>
    </source>
</evidence>
<feature type="non-terminal residue" evidence="2">
    <location>
        <position position="1"/>
    </location>
</feature>
<dbReference type="SUPFAM" id="SSF53098">
    <property type="entry name" value="Ribonuclease H-like"/>
    <property type="match status" value="1"/>
</dbReference>
<dbReference type="GO" id="GO:0003676">
    <property type="term" value="F:nucleic acid binding"/>
    <property type="evidence" value="ECO:0007669"/>
    <property type="project" value="InterPro"/>
</dbReference>
<gene>
    <name evidence="2" type="ORF">PACLA_8A059550</name>
</gene>
<dbReference type="InterPro" id="IPR012337">
    <property type="entry name" value="RNaseH-like_sf"/>
</dbReference>
<dbReference type="AlphaFoldDB" id="A0A6S7G9L6"/>
<evidence type="ECO:0000256" key="1">
    <source>
        <dbReference type="SAM" id="MobiDB-lite"/>
    </source>
</evidence>
<reference evidence="2" key="1">
    <citation type="submission" date="2020-04" db="EMBL/GenBank/DDBJ databases">
        <authorList>
            <person name="Alioto T."/>
            <person name="Alioto T."/>
            <person name="Gomez Garrido J."/>
        </authorList>
    </citation>
    <scope>NUCLEOTIDE SEQUENCE</scope>
    <source>
        <strain evidence="2">A484AB</strain>
    </source>
</reference>
<dbReference type="EMBL" id="CACRXK020000472">
    <property type="protein sequence ID" value="CAB3982151.1"/>
    <property type="molecule type" value="Genomic_DNA"/>
</dbReference>
<organism evidence="2 3">
    <name type="scientific">Paramuricea clavata</name>
    <name type="common">Red gorgonian</name>
    <name type="synonym">Violescent sea-whip</name>
    <dbReference type="NCBI Taxonomy" id="317549"/>
    <lineage>
        <taxon>Eukaryota</taxon>
        <taxon>Metazoa</taxon>
        <taxon>Cnidaria</taxon>
        <taxon>Anthozoa</taxon>
        <taxon>Octocorallia</taxon>
        <taxon>Malacalcyonacea</taxon>
        <taxon>Plexauridae</taxon>
        <taxon>Paramuricea</taxon>
    </lineage>
</organism>
<dbReference type="Proteomes" id="UP001152795">
    <property type="component" value="Unassembled WGS sequence"/>
</dbReference>
<sequence>LYNKTSREVIGMLKAHLAIPGITEMVSDNGPQFSSDELKKFSDDYEFPQLNGKAENSVKTVKRDVKETRFEENSEMDIDPMEHLSTEDKEEIIRQSTGPQPILLSQKESSTLGSHTNVRQRESQGLMECGDGPRKYM</sequence>
<feature type="region of interest" description="Disordered" evidence="1">
    <location>
        <begin position="107"/>
        <end position="137"/>
    </location>
</feature>
<comment type="caution">
    <text evidence="2">The sequence shown here is derived from an EMBL/GenBank/DDBJ whole genome shotgun (WGS) entry which is preliminary data.</text>
</comment>
<dbReference type="Gene3D" id="3.30.420.10">
    <property type="entry name" value="Ribonuclease H-like superfamily/Ribonuclease H"/>
    <property type="match status" value="1"/>
</dbReference>
<accession>A0A6S7G9L6</accession>
<keyword evidence="3" id="KW-1185">Reference proteome</keyword>
<feature type="compositionally biased region" description="Polar residues" evidence="1">
    <location>
        <begin position="107"/>
        <end position="117"/>
    </location>
</feature>